<dbReference type="Pfam" id="PF00085">
    <property type="entry name" value="Thioredoxin"/>
    <property type="match status" value="1"/>
</dbReference>
<dbReference type="GO" id="GO:0036498">
    <property type="term" value="P:IRE1-mediated unfolded protein response"/>
    <property type="evidence" value="ECO:0007669"/>
    <property type="project" value="TreeGrafter"/>
</dbReference>
<evidence type="ECO:0000313" key="3">
    <source>
        <dbReference type="WBParaSite" id="L893_g27572.t1"/>
    </source>
</evidence>
<dbReference type="InterPro" id="IPR052460">
    <property type="entry name" value="ER_disulfide_reductase"/>
</dbReference>
<dbReference type="SUPFAM" id="SSF52833">
    <property type="entry name" value="Thioredoxin-like"/>
    <property type="match status" value="1"/>
</dbReference>
<organism evidence="2 3">
    <name type="scientific">Steinernema glaseri</name>
    <dbReference type="NCBI Taxonomy" id="37863"/>
    <lineage>
        <taxon>Eukaryota</taxon>
        <taxon>Metazoa</taxon>
        <taxon>Ecdysozoa</taxon>
        <taxon>Nematoda</taxon>
        <taxon>Chromadorea</taxon>
        <taxon>Rhabditida</taxon>
        <taxon>Tylenchina</taxon>
        <taxon>Panagrolaimomorpha</taxon>
        <taxon>Strongyloidoidea</taxon>
        <taxon>Steinernematidae</taxon>
        <taxon>Steinernema</taxon>
    </lineage>
</organism>
<proteinExistence type="predicted"/>
<dbReference type="InterPro" id="IPR013766">
    <property type="entry name" value="Thioredoxin_domain"/>
</dbReference>
<accession>A0A1I7ZLT4</accession>
<dbReference type="GO" id="GO:0015035">
    <property type="term" value="F:protein-disulfide reductase activity"/>
    <property type="evidence" value="ECO:0007669"/>
    <property type="project" value="TreeGrafter"/>
</dbReference>
<dbReference type="WBParaSite" id="L893_g27572.t1">
    <property type="protein sequence ID" value="L893_g27572.t1"/>
    <property type="gene ID" value="L893_g27572"/>
</dbReference>
<protein>
    <submittedName>
        <fullName evidence="3">Thioredoxin domain-containing protein</fullName>
    </submittedName>
</protein>
<reference evidence="3" key="1">
    <citation type="submission" date="2016-11" db="UniProtKB">
        <authorList>
            <consortium name="WormBaseParasite"/>
        </authorList>
    </citation>
    <scope>IDENTIFICATION</scope>
</reference>
<dbReference type="GO" id="GO:0005788">
    <property type="term" value="C:endoplasmic reticulum lumen"/>
    <property type="evidence" value="ECO:0007669"/>
    <property type="project" value="TreeGrafter"/>
</dbReference>
<dbReference type="AlphaFoldDB" id="A0A1I7ZLT4"/>
<keyword evidence="2" id="KW-1185">Reference proteome</keyword>
<evidence type="ECO:0000313" key="2">
    <source>
        <dbReference type="Proteomes" id="UP000095287"/>
    </source>
</evidence>
<dbReference type="Proteomes" id="UP000095287">
    <property type="component" value="Unplaced"/>
</dbReference>
<dbReference type="PANTHER" id="PTHR44340">
    <property type="entry name" value="DNAJ HOMOLOG SUBFAMILY C MEMBER 10"/>
    <property type="match status" value="1"/>
</dbReference>
<dbReference type="GO" id="GO:0051787">
    <property type="term" value="F:misfolded protein binding"/>
    <property type="evidence" value="ECO:0007669"/>
    <property type="project" value="TreeGrafter"/>
</dbReference>
<dbReference type="Gene3D" id="3.40.30.10">
    <property type="entry name" value="Glutaredoxin"/>
    <property type="match status" value="1"/>
</dbReference>
<dbReference type="GO" id="GO:0016671">
    <property type="term" value="F:oxidoreductase activity, acting on a sulfur group of donors, disulfide as acceptor"/>
    <property type="evidence" value="ECO:0007669"/>
    <property type="project" value="TreeGrafter"/>
</dbReference>
<feature type="domain" description="Thioredoxin" evidence="1">
    <location>
        <begin position="3"/>
        <end position="38"/>
    </location>
</feature>
<sequence>ILEGRVKLAKIDCDRHPGVCQTASVRAYPSIRLYLGGPGGGVRQDPQGVAVQSQHRDAVVSLVEQFLARRHDEL</sequence>
<dbReference type="InterPro" id="IPR036249">
    <property type="entry name" value="Thioredoxin-like_sf"/>
</dbReference>
<evidence type="ECO:0000259" key="1">
    <source>
        <dbReference type="Pfam" id="PF00085"/>
    </source>
</evidence>
<name>A0A1I7ZLT4_9BILA</name>
<dbReference type="PANTHER" id="PTHR44340:SF1">
    <property type="entry name" value="DNAJ HOMOLOG SUBFAMILY C MEMBER 10"/>
    <property type="match status" value="1"/>
</dbReference>